<organism evidence="2 3">
    <name type="scientific">Parnassius mnemosyne</name>
    <name type="common">clouded apollo</name>
    <dbReference type="NCBI Taxonomy" id="213953"/>
    <lineage>
        <taxon>Eukaryota</taxon>
        <taxon>Metazoa</taxon>
        <taxon>Ecdysozoa</taxon>
        <taxon>Arthropoda</taxon>
        <taxon>Hexapoda</taxon>
        <taxon>Insecta</taxon>
        <taxon>Pterygota</taxon>
        <taxon>Neoptera</taxon>
        <taxon>Endopterygota</taxon>
        <taxon>Lepidoptera</taxon>
        <taxon>Glossata</taxon>
        <taxon>Ditrysia</taxon>
        <taxon>Papilionoidea</taxon>
        <taxon>Papilionidae</taxon>
        <taxon>Parnassiinae</taxon>
        <taxon>Parnassini</taxon>
        <taxon>Parnassius</taxon>
        <taxon>Driopa</taxon>
    </lineage>
</organism>
<dbReference type="GO" id="GO:0043565">
    <property type="term" value="F:sequence-specific DNA binding"/>
    <property type="evidence" value="ECO:0007669"/>
    <property type="project" value="InterPro"/>
</dbReference>
<dbReference type="AlphaFoldDB" id="A0AAV1LU17"/>
<gene>
    <name evidence="2" type="ORF">PARMNEM_LOCUS17896</name>
</gene>
<keyword evidence="3" id="KW-1185">Reference proteome</keyword>
<dbReference type="InterPro" id="IPR000485">
    <property type="entry name" value="AsnC-type_HTH_dom"/>
</dbReference>
<name>A0AAV1LU17_9NEOP</name>
<dbReference type="Proteomes" id="UP001314205">
    <property type="component" value="Unassembled WGS sequence"/>
</dbReference>
<reference evidence="2 3" key="1">
    <citation type="submission" date="2023-11" db="EMBL/GenBank/DDBJ databases">
        <authorList>
            <person name="Hedman E."/>
            <person name="Englund M."/>
            <person name="Stromberg M."/>
            <person name="Nyberg Akerstrom W."/>
            <person name="Nylinder S."/>
            <person name="Jareborg N."/>
            <person name="Kallberg Y."/>
            <person name="Kronander E."/>
        </authorList>
    </citation>
    <scope>NUCLEOTIDE SEQUENCE [LARGE SCALE GENOMIC DNA]</scope>
</reference>
<sequence length="132" mass="15409">MYYCYGAARGSARAAARMYREQLIRRDGPQPEVYPDYRVYLRVQNAYMEGHIPGSSRPEGVPRIDPDQIEQILGELQRDPSTSTRAIGRRTGLSHMSVHRILQAEGVHPYHVKKFKIYYLRTMHDEWPFVKT</sequence>
<dbReference type="PANTHER" id="PTHR47326">
    <property type="entry name" value="TRANSPOSABLE ELEMENT TC3 TRANSPOSASE-LIKE PROTEIN"/>
    <property type="match status" value="1"/>
</dbReference>
<dbReference type="PANTHER" id="PTHR47326:SF1">
    <property type="entry name" value="HTH PSQ-TYPE DOMAIN-CONTAINING PROTEIN"/>
    <property type="match status" value="1"/>
</dbReference>
<proteinExistence type="predicted"/>
<accession>A0AAV1LU17</accession>
<protein>
    <recommendedName>
        <fullName evidence="1">HTH asnC-type domain-containing protein</fullName>
    </recommendedName>
</protein>
<dbReference type="Pfam" id="PF13404">
    <property type="entry name" value="HTH_AsnC-type"/>
    <property type="match status" value="1"/>
</dbReference>
<evidence type="ECO:0000313" key="3">
    <source>
        <dbReference type="Proteomes" id="UP001314205"/>
    </source>
</evidence>
<feature type="domain" description="HTH asnC-type" evidence="1">
    <location>
        <begin position="71"/>
        <end position="100"/>
    </location>
</feature>
<evidence type="ECO:0000313" key="2">
    <source>
        <dbReference type="EMBL" id="CAK1598961.1"/>
    </source>
</evidence>
<dbReference type="EMBL" id="CAVLGL010000104">
    <property type="protein sequence ID" value="CAK1598961.1"/>
    <property type="molecule type" value="Genomic_DNA"/>
</dbReference>
<evidence type="ECO:0000259" key="1">
    <source>
        <dbReference type="Pfam" id="PF13404"/>
    </source>
</evidence>
<comment type="caution">
    <text evidence="2">The sequence shown here is derived from an EMBL/GenBank/DDBJ whole genome shotgun (WGS) entry which is preliminary data.</text>
</comment>